<evidence type="ECO:0000313" key="3">
    <source>
        <dbReference type="EMBL" id="KAK3317959.1"/>
    </source>
</evidence>
<protein>
    <submittedName>
        <fullName evidence="3">Uncharacterized protein</fullName>
    </submittedName>
</protein>
<feature type="region of interest" description="Disordered" evidence="1">
    <location>
        <begin position="129"/>
        <end position="169"/>
    </location>
</feature>
<evidence type="ECO:0000313" key="4">
    <source>
        <dbReference type="Proteomes" id="UP001283341"/>
    </source>
</evidence>
<reference evidence="3" key="1">
    <citation type="journal article" date="2023" name="Mol. Phylogenet. Evol.">
        <title>Genome-scale phylogeny and comparative genomics of the fungal order Sordariales.</title>
        <authorList>
            <person name="Hensen N."/>
            <person name="Bonometti L."/>
            <person name="Westerberg I."/>
            <person name="Brannstrom I.O."/>
            <person name="Guillou S."/>
            <person name="Cros-Aarteil S."/>
            <person name="Calhoun S."/>
            <person name="Haridas S."/>
            <person name="Kuo A."/>
            <person name="Mondo S."/>
            <person name="Pangilinan J."/>
            <person name="Riley R."/>
            <person name="LaButti K."/>
            <person name="Andreopoulos B."/>
            <person name="Lipzen A."/>
            <person name="Chen C."/>
            <person name="Yan M."/>
            <person name="Daum C."/>
            <person name="Ng V."/>
            <person name="Clum A."/>
            <person name="Steindorff A."/>
            <person name="Ohm R.A."/>
            <person name="Martin F."/>
            <person name="Silar P."/>
            <person name="Natvig D.O."/>
            <person name="Lalanne C."/>
            <person name="Gautier V."/>
            <person name="Ament-Velasquez S.L."/>
            <person name="Kruys A."/>
            <person name="Hutchinson M.I."/>
            <person name="Powell A.J."/>
            <person name="Barry K."/>
            <person name="Miller A.N."/>
            <person name="Grigoriev I.V."/>
            <person name="Debuchy R."/>
            <person name="Gladieux P."/>
            <person name="Hiltunen Thoren M."/>
            <person name="Johannesson H."/>
        </authorList>
    </citation>
    <scope>NUCLEOTIDE SEQUENCE</scope>
    <source>
        <strain evidence="3">CBS 118394</strain>
    </source>
</reference>
<name>A0AAE0M4W1_9PEZI</name>
<feature type="compositionally biased region" description="Low complexity" evidence="1">
    <location>
        <begin position="222"/>
        <end position="250"/>
    </location>
</feature>
<sequence>MGDESPSWDGDVTLTIVIIVAAVALGWFPLFLVVSLFLHGKIRFQSYAEKRGWVIPFRSYAEKRGWVAPVPKEETPLTPLAQVQKQPDISTLPPAQREIPLYAGREYKPPPTWDSSATDRWKMGLTGDPLGTLPVNSPPRSTYSSFPHLTPMPSRSNSNRSASTMHSGAMQCRANTTWATAARLPGSSAGGSGSSSQLRRTISREPPRIIPGELKSEEPTSPERSSAESAVSSPLSSVPEEPIEEPIVAPKSTQRILVV</sequence>
<dbReference type="Proteomes" id="UP001283341">
    <property type="component" value="Unassembled WGS sequence"/>
</dbReference>
<feature type="compositionally biased region" description="Polar residues" evidence="1">
    <location>
        <begin position="134"/>
        <end position="166"/>
    </location>
</feature>
<evidence type="ECO:0000256" key="2">
    <source>
        <dbReference type="SAM" id="Phobius"/>
    </source>
</evidence>
<proteinExistence type="predicted"/>
<keyword evidence="2" id="KW-0472">Membrane</keyword>
<comment type="caution">
    <text evidence="3">The sequence shown here is derived from an EMBL/GenBank/DDBJ whole genome shotgun (WGS) entry which is preliminary data.</text>
</comment>
<keyword evidence="4" id="KW-1185">Reference proteome</keyword>
<feature type="transmembrane region" description="Helical" evidence="2">
    <location>
        <begin position="12"/>
        <end position="38"/>
    </location>
</feature>
<accession>A0AAE0M4W1</accession>
<evidence type="ECO:0000256" key="1">
    <source>
        <dbReference type="SAM" id="MobiDB-lite"/>
    </source>
</evidence>
<feature type="region of interest" description="Disordered" evidence="1">
    <location>
        <begin position="183"/>
        <end position="259"/>
    </location>
</feature>
<keyword evidence="2" id="KW-1133">Transmembrane helix</keyword>
<reference evidence="3" key="2">
    <citation type="submission" date="2023-06" db="EMBL/GenBank/DDBJ databases">
        <authorList>
            <consortium name="Lawrence Berkeley National Laboratory"/>
            <person name="Haridas S."/>
            <person name="Hensen N."/>
            <person name="Bonometti L."/>
            <person name="Westerberg I."/>
            <person name="Brannstrom I.O."/>
            <person name="Guillou S."/>
            <person name="Cros-Aarteil S."/>
            <person name="Calhoun S."/>
            <person name="Kuo A."/>
            <person name="Mondo S."/>
            <person name="Pangilinan J."/>
            <person name="Riley R."/>
            <person name="Labutti K."/>
            <person name="Andreopoulos B."/>
            <person name="Lipzen A."/>
            <person name="Chen C."/>
            <person name="Yanf M."/>
            <person name="Daum C."/>
            <person name="Ng V."/>
            <person name="Clum A."/>
            <person name="Steindorff A."/>
            <person name="Ohm R."/>
            <person name="Martin F."/>
            <person name="Silar P."/>
            <person name="Natvig D."/>
            <person name="Lalanne C."/>
            <person name="Gautier V."/>
            <person name="Ament-Velasquez S.L."/>
            <person name="Kruys A."/>
            <person name="Hutchinson M.I."/>
            <person name="Powell A.J."/>
            <person name="Barry K."/>
            <person name="Miller A.N."/>
            <person name="Grigoriev I.V."/>
            <person name="Debuchy R."/>
            <person name="Gladieux P."/>
            <person name="Thoren M.H."/>
            <person name="Johannesson H."/>
        </authorList>
    </citation>
    <scope>NUCLEOTIDE SEQUENCE</scope>
    <source>
        <strain evidence="3">CBS 118394</strain>
    </source>
</reference>
<keyword evidence="2" id="KW-0812">Transmembrane</keyword>
<dbReference type="EMBL" id="JAUEDM010000004">
    <property type="protein sequence ID" value="KAK3317959.1"/>
    <property type="molecule type" value="Genomic_DNA"/>
</dbReference>
<gene>
    <name evidence="3" type="ORF">B0H66DRAFT_639425</name>
</gene>
<dbReference type="AlphaFoldDB" id="A0AAE0M4W1"/>
<organism evidence="3 4">
    <name type="scientific">Apodospora peruviana</name>
    <dbReference type="NCBI Taxonomy" id="516989"/>
    <lineage>
        <taxon>Eukaryota</taxon>
        <taxon>Fungi</taxon>
        <taxon>Dikarya</taxon>
        <taxon>Ascomycota</taxon>
        <taxon>Pezizomycotina</taxon>
        <taxon>Sordariomycetes</taxon>
        <taxon>Sordariomycetidae</taxon>
        <taxon>Sordariales</taxon>
        <taxon>Lasiosphaeriaceae</taxon>
        <taxon>Apodospora</taxon>
    </lineage>
</organism>